<evidence type="ECO:0000313" key="1">
    <source>
        <dbReference type="EMBL" id="WDS51712.1"/>
    </source>
</evidence>
<evidence type="ECO:0000313" key="2">
    <source>
        <dbReference type="Proteomes" id="UP001215092"/>
    </source>
</evidence>
<protein>
    <submittedName>
        <fullName evidence="1">Uncharacterized protein</fullName>
    </submittedName>
</protein>
<organism evidence="1 2">
    <name type="scientific">Microbacterium phage Barnstormer</name>
    <dbReference type="NCBI Taxonomy" id="3028491"/>
    <lineage>
        <taxon>Viruses</taxon>
        <taxon>Duplodnaviria</taxon>
        <taxon>Heunggongvirae</taxon>
        <taxon>Uroviricota</taxon>
        <taxon>Caudoviricetes</taxon>
        <taxon>Casidaviridae</taxon>
        <taxon>Barnstormervirus</taxon>
        <taxon>Barnstormervirus barnstormer</taxon>
    </lineage>
</organism>
<keyword evidence="2" id="KW-1185">Reference proteome</keyword>
<reference evidence="1 2" key="1">
    <citation type="submission" date="2023-01" db="EMBL/GenBank/DDBJ databases">
        <authorList>
            <person name="Edelman T.J."/>
            <person name="Baldwin A.R."/>
            <person name="Chauncey H.A."/>
            <person name="Connelly K.A."/>
            <person name="Daniel I."/>
            <person name="Fitzgerald E.B."/>
            <person name="McKinney B.E."/>
            <person name="Murray D.M."/>
            <person name="Parshall S."/>
            <person name="Stokes L.T."/>
            <person name="Tanaka K.N."/>
            <person name="Vinson E.C."/>
            <person name="Klevikis C."/>
            <person name="Temple L."/>
            <person name="Rinehart C.A."/>
            <person name="Garlena R.A."/>
            <person name="Russell D.A."/>
            <person name="Jacobs-Sera D."/>
            <person name="Hatfull G.F."/>
        </authorList>
    </citation>
    <scope>NUCLEOTIDE SEQUENCE [LARGE SCALE GENOMIC DNA]</scope>
</reference>
<accession>A0AAF0CJZ6</accession>
<dbReference type="EMBL" id="OQ190478">
    <property type="protein sequence ID" value="WDS51712.1"/>
    <property type="molecule type" value="Genomic_DNA"/>
</dbReference>
<dbReference type="Proteomes" id="UP001215092">
    <property type="component" value="Segment"/>
</dbReference>
<proteinExistence type="predicted"/>
<name>A0AAF0CJZ6_9CAUD</name>
<gene>
    <name evidence="1" type="primary">75</name>
    <name evidence="1" type="ORF">SEA_BARNSTORMER_75</name>
</gene>
<sequence>MGRRAPGGALLCIRPREAPMTFADPLEAPQPGSFATAPIDKLAVSWQSAPADFADETPADFFARRLVARAINGARSEGLDVRDVITALGKRLTVAAGVLGKAPFSEADIRSFLATIPASEPGA</sequence>